<keyword evidence="4" id="KW-1185">Reference proteome</keyword>
<comment type="function">
    <text evidence="1">Is involved in L-lactate degradation and allows cells to grow with lactate as the sole carbon source.</text>
</comment>
<evidence type="ECO:0000313" key="3">
    <source>
        <dbReference type="EMBL" id="PYZ94158.1"/>
    </source>
</evidence>
<reference evidence="3 4" key="1">
    <citation type="submission" date="2017-10" db="EMBL/GenBank/DDBJ databases">
        <title>Bacillus sp. nov., a halophilic bacterium isolated from a Keqin Lake.</title>
        <authorList>
            <person name="Wang H."/>
        </authorList>
    </citation>
    <scope>NUCLEOTIDE SEQUENCE [LARGE SCALE GENOMIC DNA]</scope>
    <source>
        <strain evidence="3 4">KQ-12</strain>
    </source>
</reference>
<dbReference type="InterPro" id="IPR022823">
    <property type="entry name" value="LutC"/>
</dbReference>
<dbReference type="PANTHER" id="PTHR43682">
    <property type="entry name" value="LACTATE UTILIZATION PROTEIN C"/>
    <property type="match status" value="1"/>
</dbReference>
<evidence type="ECO:0000256" key="1">
    <source>
        <dbReference type="HAMAP-Rule" id="MF_02104"/>
    </source>
</evidence>
<dbReference type="InterPro" id="IPR037171">
    <property type="entry name" value="NagB/RpiA_transferase-like"/>
</dbReference>
<sequence>MTTGSIHNKDKFLNNVANRLGRKRRKEGVELPKWSKLPQYEVFDGLSQDELLAQFVLQCDSIHTNVVVTSFEELGKIFPEVIEDLGGKSIVHWKDPRFQEYGLLEALNKEKEEGCSIYEWNPDLGQRNIDKAEQANIGITFSDVTLAESGTVVLHSDNGKGRSVSLLPEKYLAIIPKSTLVPRMTQATDKIHDIAKENGRMPSCINFISGPSNSADIELRLVVGVHGPVKATYIVVDDR</sequence>
<dbReference type="GO" id="GO:0006089">
    <property type="term" value="P:lactate metabolic process"/>
    <property type="evidence" value="ECO:0007669"/>
    <property type="project" value="UniProtKB-UniRule"/>
</dbReference>
<dbReference type="InterPro" id="IPR003741">
    <property type="entry name" value="LUD_dom"/>
</dbReference>
<feature type="domain" description="LUD" evidence="2">
    <location>
        <begin position="53"/>
        <end position="236"/>
    </location>
</feature>
<dbReference type="PANTHER" id="PTHR43682:SF1">
    <property type="entry name" value="LACTATE UTILIZATION PROTEIN C"/>
    <property type="match status" value="1"/>
</dbReference>
<evidence type="ECO:0000259" key="2">
    <source>
        <dbReference type="Pfam" id="PF02589"/>
    </source>
</evidence>
<protein>
    <recommendedName>
        <fullName evidence="1">Lactate utilization protein C</fullName>
    </recommendedName>
</protein>
<name>A0A323TH55_9BACI</name>
<dbReference type="OrthoDB" id="9794157at2"/>
<organism evidence="3 4">
    <name type="scientific">Salipaludibacillus keqinensis</name>
    <dbReference type="NCBI Taxonomy" id="2045207"/>
    <lineage>
        <taxon>Bacteria</taxon>
        <taxon>Bacillati</taxon>
        <taxon>Bacillota</taxon>
        <taxon>Bacilli</taxon>
        <taxon>Bacillales</taxon>
        <taxon>Bacillaceae</taxon>
    </lineage>
</organism>
<dbReference type="RefSeq" id="WP_110607793.1">
    <property type="nucleotide sequence ID" value="NZ_PDOD01000001.1"/>
</dbReference>
<dbReference type="Gene3D" id="3.40.50.10420">
    <property type="entry name" value="NagB/RpiA/CoA transferase-like"/>
    <property type="match status" value="1"/>
</dbReference>
<dbReference type="HAMAP" id="MF_02104">
    <property type="entry name" value="LutC"/>
    <property type="match status" value="1"/>
</dbReference>
<evidence type="ECO:0000313" key="4">
    <source>
        <dbReference type="Proteomes" id="UP000248214"/>
    </source>
</evidence>
<accession>A0A323TH55</accession>
<comment type="similarity">
    <text evidence="1">Belongs to the LutC/YkgG family.</text>
</comment>
<dbReference type="Pfam" id="PF02589">
    <property type="entry name" value="LUD_dom"/>
    <property type="match status" value="1"/>
</dbReference>
<proteinExistence type="inferred from homology"/>
<gene>
    <name evidence="1" type="primary">lutC</name>
    <name evidence="3" type="ORF">CR194_01050</name>
</gene>
<dbReference type="InterPro" id="IPR024185">
    <property type="entry name" value="FTHF_cligase-like_sf"/>
</dbReference>
<comment type="caution">
    <text evidence="3">The sequence shown here is derived from an EMBL/GenBank/DDBJ whole genome shotgun (WGS) entry which is preliminary data.</text>
</comment>
<dbReference type="AlphaFoldDB" id="A0A323TH55"/>
<dbReference type="SUPFAM" id="SSF100950">
    <property type="entry name" value="NagB/RpiA/CoA transferase-like"/>
    <property type="match status" value="1"/>
</dbReference>
<dbReference type="EMBL" id="PDOD01000001">
    <property type="protein sequence ID" value="PYZ94158.1"/>
    <property type="molecule type" value="Genomic_DNA"/>
</dbReference>
<dbReference type="Proteomes" id="UP000248214">
    <property type="component" value="Unassembled WGS sequence"/>
</dbReference>